<evidence type="ECO:0000313" key="3">
    <source>
        <dbReference type="Proteomes" id="UP000646827"/>
    </source>
</evidence>
<protein>
    <submittedName>
        <fullName evidence="2">Uncharacterized protein</fullName>
    </submittedName>
</protein>
<feature type="region of interest" description="Disordered" evidence="1">
    <location>
        <begin position="116"/>
        <end position="136"/>
    </location>
</feature>
<dbReference type="EMBL" id="JAEPRB010000406">
    <property type="protein sequence ID" value="KAG2216432.1"/>
    <property type="molecule type" value="Genomic_DNA"/>
</dbReference>
<gene>
    <name evidence="2" type="ORF">INT45_002313</name>
</gene>
<dbReference type="Proteomes" id="UP000646827">
    <property type="component" value="Unassembled WGS sequence"/>
</dbReference>
<dbReference type="OrthoDB" id="2266444at2759"/>
<feature type="region of interest" description="Disordered" evidence="1">
    <location>
        <begin position="181"/>
        <end position="225"/>
    </location>
</feature>
<accession>A0A8H7RUF6</accession>
<evidence type="ECO:0000313" key="2">
    <source>
        <dbReference type="EMBL" id="KAG2216432.1"/>
    </source>
</evidence>
<proteinExistence type="predicted"/>
<reference evidence="2 3" key="1">
    <citation type="submission" date="2020-12" db="EMBL/GenBank/DDBJ databases">
        <title>Metabolic potential, ecology and presence of endohyphal bacteria is reflected in genomic diversity of Mucoromycotina.</title>
        <authorList>
            <person name="Muszewska A."/>
            <person name="Okrasinska A."/>
            <person name="Steczkiewicz K."/>
            <person name="Drgas O."/>
            <person name="Orlowska M."/>
            <person name="Perlinska-Lenart U."/>
            <person name="Aleksandrzak-Piekarczyk T."/>
            <person name="Szatraj K."/>
            <person name="Zielenkiewicz U."/>
            <person name="Pilsyk S."/>
            <person name="Malc E."/>
            <person name="Mieczkowski P."/>
            <person name="Kruszewska J.S."/>
            <person name="Biernat P."/>
            <person name="Pawlowska J."/>
        </authorList>
    </citation>
    <scope>NUCLEOTIDE SEQUENCE [LARGE SCALE GENOMIC DNA]</scope>
    <source>
        <strain evidence="2 3">CBS 142.35</strain>
    </source>
</reference>
<feature type="compositionally biased region" description="Low complexity" evidence="1">
    <location>
        <begin position="181"/>
        <end position="200"/>
    </location>
</feature>
<feature type="compositionally biased region" description="Gly residues" evidence="1">
    <location>
        <begin position="201"/>
        <end position="217"/>
    </location>
</feature>
<comment type="caution">
    <text evidence="2">The sequence shown here is derived from an EMBL/GenBank/DDBJ whole genome shotgun (WGS) entry which is preliminary data.</text>
</comment>
<keyword evidence="3" id="KW-1185">Reference proteome</keyword>
<dbReference type="AlphaFoldDB" id="A0A8H7RUF6"/>
<organism evidence="2 3">
    <name type="scientific">Circinella minor</name>
    <dbReference type="NCBI Taxonomy" id="1195481"/>
    <lineage>
        <taxon>Eukaryota</taxon>
        <taxon>Fungi</taxon>
        <taxon>Fungi incertae sedis</taxon>
        <taxon>Mucoromycota</taxon>
        <taxon>Mucoromycotina</taxon>
        <taxon>Mucoromycetes</taxon>
        <taxon>Mucorales</taxon>
        <taxon>Lichtheimiaceae</taxon>
        <taxon>Circinella</taxon>
    </lineage>
</organism>
<evidence type="ECO:0000256" key="1">
    <source>
        <dbReference type="SAM" id="MobiDB-lite"/>
    </source>
</evidence>
<sequence>MLFFLPGKIEIDAMSMQLKEQGLKDGRYRYNEDGTLRANNFSNLEMMLTEVSCGYGKTENVFANTRPIPPLPPTPSPAPTPRNTLMQPGLQRVIRTRDIEIFQRVIAPVGRSRRNRVSTTSCHSHSAPISRPNSAPMATYNQPVATSAPVGSATPAVSAAPGVNGVSSVGGHSVGAKVVRSVGSGGSRSVVNGTRSVGSSSSGGGGVRFGDNGGNGDGGRRSRSR</sequence>
<name>A0A8H7RUF6_9FUNG</name>